<comment type="caution">
    <text evidence="1">The sequence shown here is derived from an EMBL/GenBank/DDBJ whole genome shotgun (WGS) entry which is preliminary data.</text>
</comment>
<protein>
    <submittedName>
        <fullName evidence="1">Uncharacterized protein</fullName>
    </submittedName>
</protein>
<dbReference type="AlphaFoldDB" id="A0A1R3IUG4"/>
<reference evidence="1 2" key="1">
    <citation type="submission" date="2013-09" db="EMBL/GenBank/DDBJ databases">
        <title>Corchorus capsularis genome sequencing.</title>
        <authorList>
            <person name="Alam M."/>
            <person name="Haque M.S."/>
            <person name="Islam M.S."/>
            <person name="Emdad E.M."/>
            <person name="Islam M.M."/>
            <person name="Ahmed B."/>
            <person name="Halim A."/>
            <person name="Hossen Q.M.M."/>
            <person name="Hossain M.Z."/>
            <person name="Ahmed R."/>
            <person name="Khan M.M."/>
            <person name="Islam R."/>
            <person name="Rashid M.M."/>
            <person name="Khan S.A."/>
            <person name="Rahman M.S."/>
            <person name="Alam M."/>
        </authorList>
    </citation>
    <scope>NUCLEOTIDE SEQUENCE [LARGE SCALE GENOMIC DNA]</scope>
    <source>
        <strain evidence="2">cv. CVL-1</strain>
        <tissue evidence="1">Whole seedling</tissue>
    </source>
</reference>
<proteinExistence type="predicted"/>
<organism evidence="1 2">
    <name type="scientific">Corchorus capsularis</name>
    <name type="common">Jute</name>
    <dbReference type="NCBI Taxonomy" id="210143"/>
    <lineage>
        <taxon>Eukaryota</taxon>
        <taxon>Viridiplantae</taxon>
        <taxon>Streptophyta</taxon>
        <taxon>Embryophyta</taxon>
        <taxon>Tracheophyta</taxon>
        <taxon>Spermatophyta</taxon>
        <taxon>Magnoliopsida</taxon>
        <taxon>eudicotyledons</taxon>
        <taxon>Gunneridae</taxon>
        <taxon>Pentapetalae</taxon>
        <taxon>rosids</taxon>
        <taxon>malvids</taxon>
        <taxon>Malvales</taxon>
        <taxon>Malvaceae</taxon>
        <taxon>Grewioideae</taxon>
        <taxon>Apeibeae</taxon>
        <taxon>Corchorus</taxon>
    </lineage>
</organism>
<dbReference type="Gramene" id="OMO86150">
    <property type="protein sequence ID" value="OMO86150"/>
    <property type="gene ID" value="CCACVL1_09765"/>
</dbReference>
<accession>A0A1R3IUG4</accession>
<gene>
    <name evidence="1" type="ORF">CCACVL1_09765</name>
</gene>
<dbReference type="EMBL" id="AWWV01009508">
    <property type="protein sequence ID" value="OMO86150.1"/>
    <property type="molecule type" value="Genomic_DNA"/>
</dbReference>
<evidence type="ECO:0000313" key="2">
    <source>
        <dbReference type="Proteomes" id="UP000188268"/>
    </source>
</evidence>
<evidence type="ECO:0000313" key="1">
    <source>
        <dbReference type="EMBL" id="OMO86150.1"/>
    </source>
</evidence>
<name>A0A1R3IUG4_COCAP</name>
<keyword evidence="2" id="KW-1185">Reference proteome</keyword>
<dbReference type="Proteomes" id="UP000188268">
    <property type="component" value="Unassembled WGS sequence"/>
</dbReference>
<dbReference type="OrthoDB" id="1751005at2759"/>
<sequence>MALSDFYATHSSYRTRLVLNPRDSKSDVVGAAAAV</sequence>